<name>A0A502G020_9SPHN</name>
<dbReference type="SUPFAM" id="SSF53474">
    <property type="entry name" value="alpha/beta-Hydrolases"/>
    <property type="match status" value="2"/>
</dbReference>
<keyword evidence="4" id="KW-0812">Transmembrane</keyword>
<reference evidence="5 6" key="1">
    <citation type="journal article" date="2019" name="Environ. Microbiol.">
        <title>Species interactions and distinct microbial communities in high Arctic permafrost affected cryosols are associated with the CH4 and CO2 gas fluxes.</title>
        <authorList>
            <person name="Altshuler I."/>
            <person name="Hamel J."/>
            <person name="Turney S."/>
            <person name="Magnuson E."/>
            <person name="Levesque R."/>
            <person name="Greer C."/>
            <person name="Whyte L.G."/>
        </authorList>
    </citation>
    <scope>NUCLEOTIDE SEQUENCE [LARGE SCALE GENOMIC DNA]</scope>
    <source>
        <strain evidence="5 6">E6.1</strain>
    </source>
</reference>
<dbReference type="InterPro" id="IPR010126">
    <property type="entry name" value="Esterase_phb"/>
</dbReference>
<evidence type="ECO:0008006" key="7">
    <source>
        <dbReference type="Google" id="ProtNLM"/>
    </source>
</evidence>
<feature type="region of interest" description="Disordered" evidence="3">
    <location>
        <begin position="315"/>
        <end position="346"/>
    </location>
</feature>
<dbReference type="PANTHER" id="PTHR43037">
    <property type="entry name" value="UNNAMED PRODUCT-RELATED"/>
    <property type="match status" value="1"/>
</dbReference>
<dbReference type="OrthoDB" id="9767239at2"/>
<dbReference type="GO" id="GO:0005576">
    <property type="term" value="C:extracellular region"/>
    <property type="evidence" value="ECO:0007669"/>
    <property type="project" value="InterPro"/>
</dbReference>
<proteinExistence type="predicted"/>
<evidence type="ECO:0000256" key="3">
    <source>
        <dbReference type="SAM" id="MobiDB-lite"/>
    </source>
</evidence>
<keyword evidence="2" id="KW-0378">Hydrolase</keyword>
<gene>
    <name evidence="5" type="ORF">EAH76_11520</name>
</gene>
<dbReference type="InterPro" id="IPR029058">
    <property type="entry name" value="AB_hydrolase_fold"/>
</dbReference>
<dbReference type="Pfam" id="PF10503">
    <property type="entry name" value="Esterase_PHB"/>
    <property type="match status" value="1"/>
</dbReference>
<dbReference type="Proteomes" id="UP000319931">
    <property type="component" value="Unassembled WGS sequence"/>
</dbReference>
<accession>A0A502G020</accession>
<dbReference type="PANTHER" id="PTHR43037:SF1">
    <property type="entry name" value="BLL1128 PROTEIN"/>
    <property type="match status" value="1"/>
</dbReference>
<evidence type="ECO:0000256" key="4">
    <source>
        <dbReference type="SAM" id="Phobius"/>
    </source>
</evidence>
<evidence type="ECO:0000313" key="6">
    <source>
        <dbReference type="Proteomes" id="UP000319931"/>
    </source>
</evidence>
<dbReference type="EMBL" id="RCZC01000002">
    <property type="protein sequence ID" value="TPG55178.1"/>
    <property type="molecule type" value="Genomic_DNA"/>
</dbReference>
<sequence>MRRISDTLARMAAYSYPTNTPDMPSRLTPLADFGSDPGALGAYCYLPPDLRPHAPLVVVLHGCTQTAAGYDQGSGWSALADREGFALLYPEQRRANNMNLCFNWFERSDIARSGGEAQSIAQMVETMIATHQLDRNRVFVTGLSAGGAMAAVMLATYPDLFAAGAIIGGLPYGGATGMLQALDRMRGHGAASATDAADAVRDAAGQVPRRLPAVSIWQGDADRTVVPLNADQLAGQWRAVHGLPAAPSETRGGPNWEQRVWRDATGRAAVEQWTVAGMGHGVPIDPAGPEGLGEAGPYMLDVGLSSSRAIAESWGLHRASSGAKPKPRPDRTTARPASDRAEDPANGVQAVIARALRAAGLLH</sequence>
<dbReference type="RefSeq" id="WP_140850308.1">
    <property type="nucleotide sequence ID" value="NZ_RCZC01000002.1"/>
</dbReference>
<dbReference type="AlphaFoldDB" id="A0A502G020"/>
<feature type="transmembrane region" description="Helical" evidence="4">
    <location>
        <begin position="161"/>
        <end position="182"/>
    </location>
</feature>
<keyword evidence="6" id="KW-1185">Reference proteome</keyword>
<dbReference type="Gene3D" id="3.40.50.1820">
    <property type="entry name" value="alpha/beta hydrolase"/>
    <property type="match status" value="1"/>
</dbReference>
<protein>
    <recommendedName>
        <fullName evidence="7">Esterase</fullName>
    </recommendedName>
</protein>
<keyword evidence="4" id="KW-0472">Membrane</keyword>
<comment type="caution">
    <text evidence="5">The sequence shown here is derived from an EMBL/GenBank/DDBJ whole genome shotgun (WGS) entry which is preliminary data.</text>
</comment>
<evidence type="ECO:0000313" key="5">
    <source>
        <dbReference type="EMBL" id="TPG55178.1"/>
    </source>
</evidence>
<dbReference type="GO" id="GO:0016787">
    <property type="term" value="F:hydrolase activity"/>
    <property type="evidence" value="ECO:0007669"/>
    <property type="project" value="UniProtKB-KW"/>
</dbReference>
<evidence type="ECO:0000256" key="1">
    <source>
        <dbReference type="ARBA" id="ARBA00022729"/>
    </source>
</evidence>
<dbReference type="InterPro" id="IPR050955">
    <property type="entry name" value="Plant_Biomass_Hydrol_Est"/>
</dbReference>
<keyword evidence="4" id="KW-1133">Transmembrane helix</keyword>
<feature type="transmembrane region" description="Helical" evidence="4">
    <location>
        <begin position="138"/>
        <end position="155"/>
    </location>
</feature>
<evidence type="ECO:0000256" key="2">
    <source>
        <dbReference type="ARBA" id="ARBA00022801"/>
    </source>
</evidence>
<keyword evidence="1" id="KW-0732">Signal</keyword>
<organism evidence="5 6">
    <name type="scientific">Sphingomonas glacialis</name>
    <dbReference type="NCBI Taxonomy" id="658225"/>
    <lineage>
        <taxon>Bacteria</taxon>
        <taxon>Pseudomonadati</taxon>
        <taxon>Pseudomonadota</taxon>
        <taxon>Alphaproteobacteria</taxon>
        <taxon>Sphingomonadales</taxon>
        <taxon>Sphingomonadaceae</taxon>
        <taxon>Sphingomonas</taxon>
    </lineage>
</organism>
<dbReference type="NCBIfam" id="TIGR01840">
    <property type="entry name" value="esterase_phb"/>
    <property type="match status" value="1"/>
</dbReference>
<feature type="compositionally biased region" description="Basic and acidic residues" evidence="3">
    <location>
        <begin position="327"/>
        <end position="343"/>
    </location>
</feature>